<name>A0A9D2HX16_9BACE</name>
<proteinExistence type="predicted"/>
<dbReference type="GO" id="GO:0030638">
    <property type="term" value="P:polyketide metabolic process"/>
    <property type="evidence" value="ECO:0007669"/>
    <property type="project" value="InterPro"/>
</dbReference>
<sequence length="139" mass="15493">MEQNKKVMERFVEFINTGNMEIGREIIAPDVIFYAPTSPEPMTGLEGYAAVLNMMRGAMPDVHWTVEETIAEGNKVMIRFTMSGTQTQPLMGIPATGKPIRVTAMNIYELRDGKIIREHGLPDLFSLLGQLGVLPLPKM</sequence>
<evidence type="ECO:0000313" key="2">
    <source>
        <dbReference type="Proteomes" id="UP000823862"/>
    </source>
</evidence>
<dbReference type="InterPro" id="IPR009959">
    <property type="entry name" value="Cyclase_SnoaL-like"/>
</dbReference>
<dbReference type="Proteomes" id="UP000823862">
    <property type="component" value="Unassembled WGS sequence"/>
</dbReference>
<reference evidence="1" key="2">
    <citation type="submission" date="2021-04" db="EMBL/GenBank/DDBJ databases">
        <authorList>
            <person name="Gilroy R."/>
        </authorList>
    </citation>
    <scope>NUCLEOTIDE SEQUENCE</scope>
    <source>
        <strain evidence="1">ChiHjej12B11-9795</strain>
    </source>
</reference>
<dbReference type="Gene3D" id="3.10.450.50">
    <property type="match status" value="1"/>
</dbReference>
<gene>
    <name evidence="1" type="ORF">H9950_05880</name>
</gene>
<reference evidence="1" key="1">
    <citation type="journal article" date="2021" name="PeerJ">
        <title>Extensive microbial diversity within the chicken gut microbiome revealed by metagenomics and culture.</title>
        <authorList>
            <person name="Gilroy R."/>
            <person name="Ravi A."/>
            <person name="Getino M."/>
            <person name="Pursley I."/>
            <person name="Horton D.L."/>
            <person name="Alikhan N.F."/>
            <person name="Baker D."/>
            <person name="Gharbi K."/>
            <person name="Hall N."/>
            <person name="Watson M."/>
            <person name="Adriaenssens E.M."/>
            <person name="Foster-Nyarko E."/>
            <person name="Jarju S."/>
            <person name="Secka A."/>
            <person name="Antonio M."/>
            <person name="Oren A."/>
            <person name="Chaudhuri R.R."/>
            <person name="La Ragione R."/>
            <person name="Hildebrand F."/>
            <person name="Pallen M.J."/>
        </authorList>
    </citation>
    <scope>NUCLEOTIDE SEQUENCE</scope>
    <source>
        <strain evidence="1">ChiHjej12B11-9795</strain>
    </source>
</reference>
<dbReference type="PANTHER" id="PTHR38436:SF1">
    <property type="entry name" value="ESTER CYCLASE"/>
    <property type="match status" value="1"/>
</dbReference>
<protein>
    <submittedName>
        <fullName evidence="1">Ester cyclase</fullName>
    </submittedName>
</protein>
<dbReference type="EMBL" id="DWZI01000034">
    <property type="protein sequence ID" value="HJA85708.1"/>
    <property type="molecule type" value="Genomic_DNA"/>
</dbReference>
<accession>A0A9D2HX16</accession>
<dbReference type="AlphaFoldDB" id="A0A9D2HX16"/>
<dbReference type="PANTHER" id="PTHR38436">
    <property type="entry name" value="POLYKETIDE CYCLASE SNOAL-LIKE DOMAIN"/>
    <property type="match status" value="1"/>
</dbReference>
<dbReference type="InterPro" id="IPR032710">
    <property type="entry name" value="NTF2-like_dom_sf"/>
</dbReference>
<dbReference type="Pfam" id="PF07366">
    <property type="entry name" value="SnoaL"/>
    <property type="match status" value="1"/>
</dbReference>
<dbReference type="SUPFAM" id="SSF54427">
    <property type="entry name" value="NTF2-like"/>
    <property type="match status" value="1"/>
</dbReference>
<organism evidence="1 2">
    <name type="scientific">Candidatus Bacteroides avicola</name>
    <dbReference type="NCBI Taxonomy" id="2838468"/>
    <lineage>
        <taxon>Bacteria</taxon>
        <taxon>Pseudomonadati</taxon>
        <taxon>Bacteroidota</taxon>
        <taxon>Bacteroidia</taxon>
        <taxon>Bacteroidales</taxon>
        <taxon>Bacteroidaceae</taxon>
        <taxon>Bacteroides</taxon>
    </lineage>
</organism>
<evidence type="ECO:0000313" key="1">
    <source>
        <dbReference type="EMBL" id="HJA85708.1"/>
    </source>
</evidence>
<comment type="caution">
    <text evidence="1">The sequence shown here is derived from an EMBL/GenBank/DDBJ whole genome shotgun (WGS) entry which is preliminary data.</text>
</comment>